<reference evidence="1 2" key="1">
    <citation type="submission" date="2021-06" db="EMBL/GenBank/DDBJ databases">
        <authorList>
            <person name="Kallberg Y."/>
            <person name="Tangrot J."/>
            <person name="Rosling A."/>
        </authorList>
    </citation>
    <scope>NUCLEOTIDE SEQUENCE [LARGE SCALE GENOMIC DNA]</scope>
    <source>
        <strain evidence="1 2">120-4 pot B 10/14</strain>
    </source>
</reference>
<dbReference type="Proteomes" id="UP000789901">
    <property type="component" value="Unassembled WGS sequence"/>
</dbReference>
<evidence type="ECO:0000313" key="2">
    <source>
        <dbReference type="Proteomes" id="UP000789901"/>
    </source>
</evidence>
<protein>
    <submittedName>
        <fullName evidence="1">16156_t:CDS:1</fullName>
    </submittedName>
</protein>
<organism evidence="1 2">
    <name type="scientific">Gigaspora margarita</name>
    <dbReference type="NCBI Taxonomy" id="4874"/>
    <lineage>
        <taxon>Eukaryota</taxon>
        <taxon>Fungi</taxon>
        <taxon>Fungi incertae sedis</taxon>
        <taxon>Mucoromycota</taxon>
        <taxon>Glomeromycotina</taxon>
        <taxon>Glomeromycetes</taxon>
        <taxon>Diversisporales</taxon>
        <taxon>Gigasporaceae</taxon>
        <taxon>Gigaspora</taxon>
    </lineage>
</organism>
<name>A0ABN7WUK0_GIGMA</name>
<proteinExistence type="predicted"/>
<gene>
    <name evidence="1" type="ORF">GMARGA_LOCUS35127</name>
</gene>
<dbReference type="EMBL" id="CAJVQB010063979">
    <property type="protein sequence ID" value="CAG8840873.1"/>
    <property type="molecule type" value="Genomic_DNA"/>
</dbReference>
<accession>A0ABN7WUK0</accession>
<keyword evidence="2" id="KW-1185">Reference proteome</keyword>
<comment type="caution">
    <text evidence="1">The sequence shown here is derived from an EMBL/GenBank/DDBJ whole genome shotgun (WGS) entry which is preliminary data.</text>
</comment>
<feature type="non-terminal residue" evidence="1">
    <location>
        <position position="107"/>
    </location>
</feature>
<sequence length="107" mass="12526">MCKETLTKPLNDDVIIEEMELDSNSIQQFSFNTGWAFKYKHKYGRKGGGKRLLLNVVEMLKSKRYAAALEKMVENRELTKEEIPTEKSIDSWISRYSQMSKQMEAKK</sequence>
<evidence type="ECO:0000313" key="1">
    <source>
        <dbReference type="EMBL" id="CAG8840873.1"/>
    </source>
</evidence>